<dbReference type="Pfam" id="PF02721">
    <property type="entry name" value="DUF223"/>
    <property type="match status" value="1"/>
</dbReference>
<dbReference type="Gene3D" id="2.40.50.140">
    <property type="entry name" value="Nucleic acid-binding proteins"/>
    <property type="match status" value="1"/>
</dbReference>
<name>A0ABU6Z939_9FABA</name>
<reference evidence="2 3" key="1">
    <citation type="journal article" date="2023" name="Plants (Basel)">
        <title>Bridging the Gap: Combining Genomics and Transcriptomics Approaches to Understand Stylosanthes scabra, an Orphan Legume from the Brazilian Caatinga.</title>
        <authorList>
            <person name="Ferreira-Neto J.R.C."/>
            <person name="da Silva M.D."/>
            <person name="Binneck E."/>
            <person name="de Melo N.F."/>
            <person name="da Silva R.H."/>
            <person name="de Melo A.L.T.M."/>
            <person name="Pandolfi V."/>
            <person name="Bustamante F.O."/>
            <person name="Brasileiro-Vidal A.C."/>
            <person name="Benko-Iseppon A.M."/>
        </authorList>
    </citation>
    <scope>NUCLEOTIDE SEQUENCE [LARGE SCALE GENOMIC DNA]</scope>
    <source>
        <tissue evidence="2">Leaves</tissue>
    </source>
</reference>
<dbReference type="InterPro" id="IPR012340">
    <property type="entry name" value="NA-bd_OB-fold"/>
</dbReference>
<gene>
    <name evidence="2" type="ORF">PIB30_029464</name>
</gene>
<accession>A0ABU6Z939</accession>
<keyword evidence="3" id="KW-1185">Reference proteome</keyword>
<evidence type="ECO:0000259" key="1">
    <source>
        <dbReference type="Pfam" id="PF02721"/>
    </source>
</evidence>
<protein>
    <recommendedName>
        <fullName evidence="1">Replication protein A 70 kDa DNA-binding subunit B/D first OB fold domain-containing protein</fullName>
    </recommendedName>
</protein>
<proteinExistence type="predicted"/>
<dbReference type="EMBL" id="JASCZI010271980">
    <property type="protein sequence ID" value="MED6218754.1"/>
    <property type="molecule type" value="Genomic_DNA"/>
</dbReference>
<evidence type="ECO:0000313" key="2">
    <source>
        <dbReference type="EMBL" id="MED6218754.1"/>
    </source>
</evidence>
<dbReference type="InterPro" id="IPR003871">
    <property type="entry name" value="RFA1B/D_OB_1st"/>
</dbReference>
<organism evidence="2 3">
    <name type="scientific">Stylosanthes scabra</name>
    <dbReference type="NCBI Taxonomy" id="79078"/>
    <lineage>
        <taxon>Eukaryota</taxon>
        <taxon>Viridiplantae</taxon>
        <taxon>Streptophyta</taxon>
        <taxon>Embryophyta</taxon>
        <taxon>Tracheophyta</taxon>
        <taxon>Spermatophyta</taxon>
        <taxon>Magnoliopsida</taxon>
        <taxon>eudicotyledons</taxon>
        <taxon>Gunneridae</taxon>
        <taxon>Pentapetalae</taxon>
        <taxon>rosids</taxon>
        <taxon>fabids</taxon>
        <taxon>Fabales</taxon>
        <taxon>Fabaceae</taxon>
        <taxon>Papilionoideae</taxon>
        <taxon>50 kb inversion clade</taxon>
        <taxon>dalbergioids sensu lato</taxon>
        <taxon>Dalbergieae</taxon>
        <taxon>Pterocarpus clade</taxon>
        <taxon>Stylosanthes</taxon>
    </lineage>
</organism>
<feature type="domain" description="Replication protein A 70 kDa DNA-binding subunit B/D first OB fold" evidence="1">
    <location>
        <begin position="13"/>
        <end position="72"/>
    </location>
</feature>
<evidence type="ECO:0000313" key="3">
    <source>
        <dbReference type="Proteomes" id="UP001341840"/>
    </source>
</evidence>
<dbReference type="Proteomes" id="UP001341840">
    <property type="component" value="Unassembled WGS sequence"/>
</dbReference>
<sequence>MDQVSDVCDSDPENVWILKVRVLRLWKLPSFADNRFKPSMEIVLVDQQGSRINAMVRSFHFKMFDLLIQEGKGYADLLEEHIYKFPSTEYVVVLQFAKTKL</sequence>
<comment type="caution">
    <text evidence="2">The sequence shown here is derived from an EMBL/GenBank/DDBJ whole genome shotgun (WGS) entry which is preliminary data.</text>
</comment>